<organism evidence="1">
    <name type="scientific">uncultured Chloroflexota bacterium</name>
    <dbReference type="NCBI Taxonomy" id="166587"/>
    <lineage>
        <taxon>Bacteria</taxon>
        <taxon>Bacillati</taxon>
        <taxon>Chloroflexota</taxon>
        <taxon>environmental samples</taxon>
    </lineage>
</organism>
<proteinExistence type="predicted"/>
<accession>A0A6J4KJ08</accession>
<protein>
    <submittedName>
        <fullName evidence="1">Uncharacterized protein</fullName>
    </submittedName>
</protein>
<gene>
    <name evidence="1" type="ORF">AVDCRST_MAG77-6209</name>
</gene>
<dbReference type="AlphaFoldDB" id="A0A6J4KJ08"/>
<sequence length="106" mass="11229">MPPPAPARCGRLTTLPDAPLPWPHVACPAAQARRATPPWLISNASSRAATDYDDSISHVGAEARTSDRAVAGQPPMDGVDEIVPLPFTDIDALLDRVQSYPPALAH</sequence>
<name>A0A6J4KJ08_9CHLR</name>
<dbReference type="EMBL" id="CADCTC010000325">
    <property type="protein sequence ID" value="CAA9307536.1"/>
    <property type="molecule type" value="Genomic_DNA"/>
</dbReference>
<evidence type="ECO:0000313" key="1">
    <source>
        <dbReference type="EMBL" id="CAA9307536.1"/>
    </source>
</evidence>
<reference evidence="1" key="1">
    <citation type="submission" date="2020-02" db="EMBL/GenBank/DDBJ databases">
        <authorList>
            <person name="Meier V. D."/>
        </authorList>
    </citation>
    <scope>NUCLEOTIDE SEQUENCE</scope>
    <source>
        <strain evidence="1">AVDCRST_MAG77</strain>
    </source>
</reference>